<reference evidence="1" key="1">
    <citation type="submission" date="2020-07" db="EMBL/GenBank/DDBJ databases">
        <title>Huge and variable diversity of episymbiotic CPR bacteria and DPANN archaea in groundwater ecosystems.</title>
        <authorList>
            <person name="He C.Y."/>
            <person name="Keren R."/>
            <person name="Whittaker M."/>
            <person name="Farag I.F."/>
            <person name="Doudna J."/>
            <person name="Cate J.H.D."/>
            <person name="Banfield J.F."/>
        </authorList>
    </citation>
    <scope>NUCLEOTIDE SEQUENCE</scope>
    <source>
        <strain evidence="1">NC_groundwater_928_Pr1_S-0.2um_72_17</strain>
    </source>
</reference>
<protein>
    <submittedName>
        <fullName evidence="1">Uncharacterized protein</fullName>
    </submittedName>
</protein>
<dbReference type="EMBL" id="JACQAY010000051">
    <property type="protein sequence ID" value="MBI3538972.1"/>
    <property type="molecule type" value="Genomic_DNA"/>
</dbReference>
<proteinExistence type="predicted"/>
<accession>A0A9D6QI74</accession>
<comment type="caution">
    <text evidence="1">The sequence shown here is derived from an EMBL/GenBank/DDBJ whole genome shotgun (WGS) entry which is preliminary data.</text>
</comment>
<name>A0A9D6QI74_UNCEI</name>
<evidence type="ECO:0000313" key="2">
    <source>
        <dbReference type="Proteomes" id="UP000807850"/>
    </source>
</evidence>
<sequence length="71" mass="7332">MLVDLAHRALDGAVVAALNRRRGATVVLALAGDGVASEDDASADLAIDGFCRPDETPPVLHPRAGRVATRT</sequence>
<evidence type="ECO:0000313" key="1">
    <source>
        <dbReference type="EMBL" id="MBI3538972.1"/>
    </source>
</evidence>
<gene>
    <name evidence="1" type="ORF">HY076_01705</name>
</gene>
<dbReference type="Proteomes" id="UP000807850">
    <property type="component" value="Unassembled WGS sequence"/>
</dbReference>
<dbReference type="AlphaFoldDB" id="A0A9D6QI74"/>
<organism evidence="1 2">
    <name type="scientific">Eiseniibacteriota bacterium</name>
    <dbReference type="NCBI Taxonomy" id="2212470"/>
    <lineage>
        <taxon>Bacteria</taxon>
        <taxon>Candidatus Eiseniibacteriota</taxon>
    </lineage>
</organism>